<evidence type="ECO:0000256" key="2">
    <source>
        <dbReference type="ARBA" id="ARBA00022527"/>
    </source>
</evidence>
<keyword evidence="4" id="KW-0547">Nucleotide-binding</keyword>
<keyword evidence="6" id="KW-0067">ATP-binding</keyword>
<evidence type="ECO:0000256" key="5">
    <source>
        <dbReference type="ARBA" id="ARBA00022777"/>
    </source>
</evidence>
<dbReference type="PROSITE" id="PS00108">
    <property type="entry name" value="PROTEIN_KINASE_ST"/>
    <property type="match status" value="1"/>
</dbReference>
<comment type="catalytic activity">
    <reaction evidence="8">
        <text>L-seryl-[protein] + ATP = O-phospho-L-seryl-[protein] + ADP + H(+)</text>
        <dbReference type="Rhea" id="RHEA:17989"/>
        <dbReference type="Rhea" id="RHEA-COMP:9863"/>
        <dbReference type="Rhea" id="RHEA-COMP:11604"/>
        <dbReference type="ChEBI" id="CHEBI:15378"/>
        <dbReference type="ChEBI" id="CHEBI:29999"/>
        <dbReference type="ChEBI" id="CHEBI:30616"/>
        <dbReference type="ChEBI" id="CHEBI:83421"/>
        <dbReference type="ChEBI" id="CHEBI:456216"/>
        <dbReference type="EC" id="2.7.11.1"/>
    </reaction>
</comment>
<feature type="domain" description="Protein kinase" evidence="9">
    <location>
        <begin position="1"/>
        <end position="235"/>
    </location>
</feature>
<dbReference type="RefSeq" id="WP_117454601.1">
    <property type="nucleotide sequence ID" value="NZ_CP060636.1"/>
</dbReference>
<dbReference type="GO" id="GO:0004674">
    <property type="term" value="F:protein serine/threonine kinase activity"/>
    <property type="evidence" value="ECO:0007669"/>
    <property type="project" value="UniProtKB-KW"/>
</dbReference>
<proteinExistence type="predicted"/>
<dbReference type="AlphaFoldDB" id="A0A7G9GM06"/>
<keyword evidence="5 10" id="KW-0418">Kinase</keyword>
<dbReference type="Gene3D" id="1.10.510.10">
    <property type="entry name" value="Transferase(Phosphotransferase) domain 1"/>
    <property type="match status" value="1"/>
</dbReference>
<dbReference type="Pfam" id="PF00069">
    <property type="entry name" value="Pkinase"/>
    <property type="match status" value="1"/>
</dbReference>
<dbReference type="InterPro" id="IPR008271">
    <property type="entry name" value="Ser/Thr_kinase_AS"/>
</dbReference>
<name>A0A7G9GM06_9FIRM</name>
<evidence type="ECO:0000256" key="8">
    <source>
        <dbReference type="ARBA" id="ARBA00048679"/>
    </source>
</evidence>
<dbReference type="InterPro" id="IPR000719">
    <property type="entry name" value="Prot_kinase_dom"/>
</dbReference>
<keyword evidence="11" id="KW-1185">Reference proteome</keyword>
<dbReference type="InterPro" id="IPR011009">
    <property type="entry name" value="Kinase-like_dom_sf"/>
</dbReference>
<dbReference type="PANTHER" id="PTHR24363">
    <property type="entry name" value="SERINE/THREONINE PROTEIN KINASE"/>
    <property type="match status" value="1"/>
</dbReference>
<evidence type="ECO:0000259" key="9">
    <source>
        <dbReference type="PROSITE" id="PS50011"/>
    </source>
</evidence>
<gene>
    <name evidence="10" type="ORF">H9Q80_16575</name>
</gene>
<dbReference type="PANTHER" id="PTHR24363:SF0">
    <property type="entry name" value="SERINE_THREONINE KINASE LIKE DOMAIN CONTAINING 1"/>
    <property type="match status" value="1"/>
</dbReference>
<protein>
    <recommendedName>
        <fullName evidence="1">non-specific serine/threonine protein kinase</fullName>
        <ecNumber evidence="1">2.7.11.1</ecNumber>
    </recommendedName>
</protein>
<evidence type="ECO:0000256" key="4">
    <source>
        <dbReference type="ARBA" id="ARBA00022741"/>
    </source>
</evidence>
<dbReference type="SMART" id="SM00220">
    <property type="entry name" value="S_TKc"/>
    <property type="match status" value="1"/>
</dbReference>
<dbReference type="SUPFAM" id="SSF56112">
    <property type="entry name" value="Protein kinase-like (PK-like)"/>
    <property type="match status" value="1"/>
</dbReference>
<keyword evidence="3" id="KW-0808">Transferase</keyword>
<evidence type="ECO:0000256" key="6">
    <source>
        <dbReference type="ARBA" id="ARBA00022840"/>
    </source>
</evidence>
<evidence type="ECO:0000256" key="3">
    <source>
        <dbReference type="ARBA" id="ARBA00022679"/>
    </source>
</evidence>
<dbReference type="Proteomes" id="UP000515856">
    <property type="component" value="Chromosome"/>
</dbReference>
<dbReference type="EMBL" id="CP060636">
    <property type="protein sequence ID" value="QNM11838.1"/>
    <property type="molecule type" value="Genomic_DNA"/>
</dbReference>
<evidence type="ECO:0000256" key="7">
    <source>
        <dbReference type="ARBA" id="ARBA00047899"/>
    </source>
</evidence>
<comment type="catalytic activity">
    <reaction evidence="7">
        <text>L-threonyl-[protein] + ATP = O-phospho-L-threonyl-[protein] + ADP + H(+)</text>
        <dbReference type="Rhea" id="RHEA:46608"/>
        <dbReference type="Rhea" id="RHEA-COMP:11060"/>
        <dbReference type="Rhea" id="RHEA-COMP:11605"/>
        <dbReference type="ChEBI" id="CHEBI:15378"/>
        <dbReference type="ChEBI" id="CHEBI:30013"/>
        <dbReference type="ChEBI" id="CHEBI:30616"/>
        <dbReference type="ChEBI" id="CHEBI:61977"/>
        <dbReference type="ChEBI" id="CHEBI:456216"/>
        <dbReference type="EC" id="2.7.11.1"/>
    </reaction>
</comment>
<dbReference type="PROSITE" id="PS50011">
    <property type="entry name" value="PROTEIN_KINASE_DOM"/>
    <property type="match status" value="1"/>
</dbReference>
<dbReference type="KEGG" id="ehn:H9Q80_16575"/>
<dbReference type="EC" id="2.7.11.1" evidence="1"/>
<dbReference type="GO" id="GO:0005524">
    <property type="term" value="F:ATP binding"/>
    <property type="evidence" value="ECO:0007669"/>
    <property type="project" value="UniProtKB-KW"/>
</dbReference>
<evidence type="ECO:0000313" key="11">
    <source>
        <dbReference type="Proteomes" id="UP000515856"/>
    </source>
</evidence>
<sequence length="235" mass="27817">MRQELYDEVALLFHSEEKDIFLVQHMIENLFYVKKVIRNHQDLELYEALKQDPHRNLANVMDYTYSYDKTIVIEEFINGCTLDFQISQRKLYPKEVESIMLQLFSVISHIHNLSPPIIHRDIKPENILIYQGHITLIDFEISKLYYADCLDILKRGSIGYAAPEQYQGKSNQQSDIYALGILLKEIIEVSEERNQIEKVLSPVVNISTQLDISKRYFCVEDMKKDFLQSFHHKKW</sequence>
<keyword evidence="2" id="KW-0723">Serine/threonine-protein kinase</keyword>
<evidence type="ECO:0000313" key="10">
    <source>
        <dbReference type="EMBL" id="QNM11838.1"/>
    </source>
</evidence>
<accession>A0A7G9GM06</accession>
<organism evidence="10 11">
    <name type="scientific">[Eubacterium] hominis</name>
    <dbReference type="NCBI Taxonomy" id="2764325"/>
    <lineage>
        <taxon>Bacteria</taxon>
        <taxon>Bacillati</taxon>
        <taxon>Bacillota</taxon>
        <taxon>Erysipelotrichia</taxon>
        <taxon>Erysipelotrichales</taxon>
        <taxon>Erysipelotrichaceae</taxon>
        <taxon>Amedibacillus</taxon>
    </lineage>
</organism>
<reference evidence="10 11" key="1">
    <citation type="submission" date="2020-08" db="EMBL/GenBank/DDBJ databases">
        <authorList>
            <person name="Liu C."/>
            <person name="Sun Q."/>
        </authorList>
    </citation>
    <scope>NUCLEOTIDE SEQUENCE [LARGE SCALE GENOMIC DNA]</scope>
    <source>
        <strain evidence="10 11">NSJ-61</strain>
    </source>
</reference>
<evidence type="ECO:0000256" key="1">
    <source>
        <dbReference type="ARBA" id="ARBA00012513"/>
    </source>
</evidence>